<keyword evidence="3" id="KW-0509">mRNA transport</keyword>
<dbReference type="InterPro" id="IPR024882">
    <property type="entry name" value="NUP58/p45/49"/>
</dbReference>
<feature type="region of interest" description="Disordered" evidence="8">
    <location>
        <begin position="94"/>
        <end position="202"/>
    </location>
</feature>
<comment type="subcellular location">
    <subcellularLocation>
        <location evidence="1">Nucleus</location>
        <location evidence="1">Nuclear pore complex</location>
    </subcellularLocation>
</comment>
<dbReference type="Pfam" id="PF21121">
    <property type="entry name" value="Nup49_C"/>
    <property type="match status" value="1"/>
</dbReference>
<accession>W9ZPF3</accession>
<dbReference type="Proteomes" id="UP000030703">
    <property type="component" value="Unassembled WGS sequence"/>
</dbReference>
<evidence type="ECO:0008006" key="10">
    <source>
        <dbReference type="Google" id="ProtNLM"/>
    </source>
</evidence>
<gene>
    <name evidence="9" type="ORF">FOMG_13807</name>
</gene>
<evidence type="ECO:0000256" key="5">
    <source>
        <dbReference type="ARBA" id="ARBA00023010"/>
    </source>
</evidence>
<reference evidence="9" key="2">
    <citation type="submission" date="2012-05" db="EMBL/GenBank/DDBJ databases">
        <title>Annotation of the Genome Sequence of Fusarium oxysporum f. sp. melonis 26406.</title>
        <authorList>
            <consortium name="The Broad Institute Genomics Platform"/>
            <person name="Ma L.-J."/>
            <person name="Corby-Kistler H."/>
            <person name="Broz K."/>
            <person name="Gale L.R."/>
            <person name="Jonkers W."/>
            <person name="O'Donnell K."/>
            <person name="Ploetz R."/>
            <person name="Steinberg C."/>
            <person name="Schwartz D.C."/>
            <person name="VanEtten H."/>
            <person name="Zhou S."/>
            <person name="Young S.K."/>
            <person name="Zeng Q."/>
            <person name="Gargeya S."/>
            <person name="Fitzgerald M."/>
            <person name="Abouelleil A."/>
            <person name="Alvarado L."/>
            <person name="Chapman S.B."/>
            <person name="Gainer-Dewar J."/>
            <person name="Goldberg J."/>
            <person name="Griggs A."/>
            <person name="Gujja S."/>
            <person name="Hansen M."/>
            <person name="Howarth C."/>
            <person name="Imamovic A."/>
            <person name="Ireland A."/>
            <person name="Larimer J."/>
            <person name="McCowan C."/>
            <person name="Murphy C."/>
            <person name="Pearson M."/>
            <person name="Poon T.W."/>
            <person name="Priest M."/>
            <person name="Roberts A."/>
            <person name="Saif S."/>
            <person name="Shea T."/>
            <person name="Sykes S."/>
            <person name="Wortman J."/>
            <person name="Nusbaum C."/>
            <person name="Birren B."/>
        </authorList>
    </citation>
    <scope>NUCLEOTIDE SEQUENCE</scope>
    <source>
        <strain evidence="9">26406</strain>
    </source>
</reference>
<dbReference type="EMBL" id="JH659341">
    <property type="protein sequence ID" value="EXK30178.1"/>
    <property type="molecule type" value="Genomic_DNA"/>
</dbReference>
<feature type="region of interest" description="Disordered" evidence="8">
    <location>
        <begin position="31"/>
        <end position="64"/>
    </location>
</feature>
<dbReference type="VEuPathDB" id="FungiDB:FOMG_13807"/>
<dbReference type="InterPro" id="IPR025574">
    <property type="entry name" value="Nucleoporin_FG_rpt"/>
</dbReference>
<keyword evidence="6" id="KW-0906">Nuclear pore complex</keyword>
<evidence type="ECO:0000256" key="4">
    <source>
        <dbReference type="ARBA" id="ARBA00022927"/>
    </source>
</evidence>
<dbReference type="GO" id="GO:0051028">
    <property type="term" value="P:mRNA transport"/>
    <property type="evidence" value="ECO:0007669"/>
    <property type="project" value="UniProtKB-KW"/>
</dbReference>
<evidence type="ECO:0000256" key="6">
    <source>
        <dbReference type="ARBA" id="ARBA00023132"/>
    </source>
</evidence>
<evidence type="ECO:0000256" key="1">
    <source>
        <dbReference type="ARBA" id="ARBA00004567"/>
    </source>
</evidence>
<feature type="compositionally biased region" description="Polar residues" evidence="8">
    <location>
        <begin position="160"/>
        <end position="202"/>
    </location>
</feature>
<evidence type="ECO:0000256" key="8">
    <source>
        <dbReference type="SAM" id="MobiDB-lite"/>
    </source>
</evidence>
<dbReference type="GO" id="GO:0008139">
    <property type="term" value="F:nuclear localization sequence binding"/>
    <property type="evidence" value="ECO:0007669"/>
    <property type="project" value="InterPro"/>
</dbReference>
<feature type="compositionally biased region" description="Low complexity" evidence="8">
    <location>
        <begin position="39"/>
        <end position="59"/>
    </location>
</feature>
<dbReference type="Pfam" id="PF13634">
    <property type="entry name" value="Nucleoporin_FG"/>
    <property type="match status" value="1"/>
</dbReference>
<dbReference type="GO" id="GO:0005643">
    <property type="term" value="C:nuclear pore"/>
    <property type="evidence" value="ECO:0007669"/>
    <property type="project" value="UniProtKB-SubCell"/>
</dbReference>
<feature type="compositionally biased region" description="Low complexity" evidence="8">
    <location>
        <begin position="96"/>
        <end position="159"/>
    </location>
</feature>
<dbReference type="GO" id="GO:0015031">
    <property type="term" value="P:protein transport"/>
    <property type="evidence" value="ECO:0007669"/>
    <property type="project" value="UniProtKB-KW"/>
</dbReference>
<protein>
    <recommendedName>
        <fullName evidence="10">Nucleoporin NUP49/NSP49</fullName>
    </recommendedName>
</protein>
<keyword evidence="4" id="KW-0653">Protein transport</keyword>
<reference evidence="9" key="1">
    <citation type="submission" date="2012-04" db="EMBL/GenBank/DDBJ databases">
        <title>The Genome Sequence of Fusarium oxysporum melonis.</title>
        <authorList>
            <consortium name="The Broad Institute Genome Sequencing Platform"/>
            <person name="Ma L.-J."/>
            <person name="Gale L.R."/>
            <person name="Schwartz D.C."/>
            <person name="Zhou S."/>
            <person name="Corby-Kistler H."/>
            <person name="Young S.K."/>
            <person name="Zeng Q."/>
            <person name="Gargeya S."/>
            <person name="Fitzgerald M."/>
            <person name="Haas B."/>
            <person name="Abouelleil A."/>
            <person name="Alvarado L."/>
            <person name="Arachchi H.M."/>
            <person name="Berlin A."/>
            <person name="Brown A."/>
            <person name="Chapman S.B."/>
            <person name="Chen Z."/>
            <person name="Dunbar C."/>
            <person name="Freedman E."/>
            <person name="Gearin G."/>
            <person name="Goldberg J."/>
            <person name="Griggs A."/>
            <person name="Gujja S."/>
            <person name="Heiman D."/>
            <person name="Howarth C."/>
            <person name="Larson L."/>
            <person name="Lui A."/>
            <person name="MacDonald P.J.P."/>
            <person name="Montmayeur A."/>
            <person name="Murphy C."/>
            <person name="Neiman D."/>
            <person name="Pearson M."/>
            <person name="Priest M."/>
            <person name="Roberts A."/>
            <person name="Saif S."/>
            <person name="Shea T."/>
            <person name="Shenoy N."/>
            <person name="Sisk P."/>
            <person name="Stolte C."/>
            <person name="Sykes S."/>
            <person name="Wortman J."/>
            <person name="Nusbaum C."/>
            <person name="Birren B."/>
        </authorList>
    </citation>
    <scope>NUCLEOTIDE SEQUENCE</scope>
    <source>
        <strain evidence="9">26406</strain>
    </source>
</reference>
<keyword evidence="2" id="KW-0813">Transport</keyword>
<dbReference type="GO" id="GO:0017056">
    <property type="term" value="F:structural constituent of nuclear pore"/>
    <property type="evidence" value="ECO:0007669"/>
    <property type="project" value="InterPro"/>
</dbReference>
<evidence type="ECO:0000256" key="3">
    <source>
        <dbReference type="ARBA" id="ARBA00022816"/>
    </source>
</evidence>
<evidence type="ECO:0000313" key="9">
    <source>
        <dbReference type="EMBL" id="EXK30178.1"/>
    </source>
</evidence>
<dbReference type="PANTHER" id="PTHR13437">
    <property type="entry name" value="NUCLEOPORIN P58/P45 NUCLEOPORIN-LIKE PROTEIN 1"/>
    <property type="match status" value="1"/>
</dbReference>
<dbReference type="AlphaFoldDB" id="W9ZPF3"/>
<organism evidence="9">
    <name type="scientific">Fusarium oxysporum f. sp. melonis 26406</name>
    <dbReference type="NCBI Taxonomy" id="1089452"/>
    <lineage>
        <taxon>Eukaryota</taxon>
        <taxon>Fungi</taxon>
        <taxon>Dikarya</taxon>
        <taxon>Ascomycota</taxon>
        <taxon>Pezizomycotina</taxon>
        <taxon>Sordariomycetes</taxon>
        <taxon>Hypocreomycetidae</taxon>
        <taxon>Hypocreales</taxon>
        <taxon>Nectriaceae</taxon>
        <taxon>Fusarium</taxon>
        <taxon>Fusarium oxysporum species complex</taxon>
    </lineage>
</organism>
<evidence type="ECO:0000256" key="7">
    <source>
        <dbReference type="ARBA" id="ARBA00023242"/>
    </source>
</evidence>
<dbReference type="PANTHER" id="PTHR13437:SF2">
    <property type="entry name" value="NUCLEOPORIN P58_P45"/>
    <property type="match status" value="1"/>
</dbReference>
<evidence type="ECO:0000256" key="2">
    <source>
        <dbReference type="ARBA" id="ARBA00022448"/>
    </source>
</evidence>
<sequence length="452" mass="47387">MSLIRSASGPAGGLSINTGAANAFGTAASKPSAAGSLFGSSTTSTPTANTTTAPGATGTMSLFGNAAQKPATGNLFGQSTTATTTTPAAGGGLFGAAGATNTQQTQGTGTGLFGNTATNNTQQQGNTAQPTTTGTSLFGQSTQNQTQQPQQTGTGLFGQSTATNTQSNTGGLFGQSQAKPATGTTLFGQTQPQQNNTLGQSTNQVSAVQINYDSIRPRTRFDDLAKPVQDEIALLDLGIQRVIKMRDEIGEFMPQHEKDIEQLGLDVKFVESKFRTVQVALNNDIQTVKALQDQTRKNAADARLCFRGADNLKLPTHYHQTGLFASQAPAADSGGADAASTHADAQDLITYFNRICDDIEKYKARLDEYRGDIERDMPGVENGLYEQIRALRDRSAGSVVVQDQLNEVLLALRDTGSAIVAQAGQIADTRERLSRLQAGIVDSGVYTMGMNA</sequence>
<keyword evidence="7" id="KW-0539">Nucleus</keyword>
<keyword evidence="5" id="KW-0811">Translocation</keyword>
<proteinExistence type="predicted"/>
<name>W9ZPF3_FUSOX</name>